<gene>
    <name evidence="2" type="ORF">ANDO1_2200</name>
    <name evidence="1" type="ORF">ANDO2_2105</name>
    <name evidence="3" type="ORF">BER1_2242</name>
    <name evidence="4" type="ORF">BER2_2204</name>
    <name evidence="5" type="ORF">ISE1_2010</name>
    <name evidence="7" type="ORF">ISE2_2046</name>
    <name evidence="6" type="ORF">RAN3_2120</name>
</gene>
<evidence type="ECO:0000313" key="6">
    <source>
        <dbReference type="EMBL" id="VFR79184.1"/>
    </source>
</evidence>
<name>A0A484QDG9_9ZZZZ</name>
<evidence type="ECO:0000313" key="7">
    <source>
        <dbReference type="EMBL" id="VFR90097.1"/>
    </source>
</evidence>
<reference evidence="2" key="1">
    <citation type="submission" date="2019-03" db="EMBL/GenBank/DDBJ databases">
        <authorList>
            <person name="Danneels B."/>
        </authorList>
    </citation>
    <scope>NUCLEOTIDE SEQUENCE</scope>
</reference>
<sequence length="39" mass="4732">MLLRHAWLRCGQSRHCRQMSAQNYICVPINSWKYKMGTY</sequence>
<dbReference type="EMBL" id="CAADHZ010000026">
    <property type="protein sequence ID" value="VFR34700.1"/>
    <property type="molecule type" value="Genomic_DNA"/>
</dbReference>
<dbReference type="EMBL" id="CAADIE010000035">
    <property type="protein sequence ID" value="VFR48802.1"/>
    <property type="molecule type" value="Genomic_DNA"/>
</dbReference>
<organism evidence="2">
    <name type="scientific">plant metagenome</name>
    <dbReference type="NCBI Taxonomy" id="1297885"/>
    <lineage>
        <taxon>unclassified sequences</taxon>
        <taxon>metagenomes</taxon>
        <taxon>organismal metagenomes</taxon>
    </lineage>
</organism>
<evidence type="ECO:0000313" key="2">
    <source>
        <dbReference type="EMBL" id="VFR34700.1"/>
    </source>
</evidence>
<evidence type="ECO:0000313" key="5">
    <source>
        <dbReference type="EMBL" id="VFR72602.1"/>
    </source>
</evidence>
<dbReference type="EMBL" id="CAADIN010000019">
    <property type="protein sequence ID" value="VFR90097.1"/>
    <property type="molecule type" value="Genomic_DNA"/>
</dbReference>
<dbReference type="EMBL" id="CAADIM010000012">
    <property type="protein sequence ID" value="VFR72602.1"/>
    <property type="molecule type" value="Genomic_DNA"/>
</dbReference>
<evidence type="ECO:0000313" key="1">
    <source>
        <dbReference type="EMBL" id="VFR17650.1"/>
    </source>
</evidence>
<protein>
    <submittedName>
        <fullName evidence="2">Uncharacterized protein</fullName>
    </submittedName>
</protein>
<proteinExistence type="predicted"/>
<evidence type="ECO:0000313" key="3">
    <source>
        <dbReference type="EMBL" id="VFR48802.1"/>
    </source>
</evidence>
<dbReference type="EMBL" id="CAADIH010000034">
    <property type="protein sequence ID" value="VFR49594.1"/>
    <property type="molecule type" value="Genomic_DNA"/>
</dbReference>
<dbReference type="EMBL" id="CAADIB010000002">
    <property type="protein sequence ID" value="VFR17650.1"/>
    <property type="molecule type" value="Genomic_DNA"/>
</dbReference>
<evidence type="ECO:0000313" key="4">
    <source>
        <dbReference type="EMBL" id="VFR49594.1"/>
    </source>
</evidence>
<dbReference type="AlphaFoldDB" id="A0A484QDG9"/>
<dbReference type="EMBL" id="CAADIO010000004">
    <property type="protein sequence ID" value="VFR79184.1"/>
    <property type="molecule type" value="Genomic_DNA"/>
</dbReference>
<accession>A0A484QDG9</accession>